<dbReference type="Pfam" id="PF16845">
    <property type="entry name" value="SQAPI"/>
    <property type="match status" value="1"/>
</dbReference>
<dbReference type="Proteomes" id="UP001642487">
    <property type="component" value="Chromosome 4"/>
</dbReference>
<dbReference type="CDD" id="cd00042">
    <property type="entry name" value="CY"/>
    <property type="match status" value="1"/>
</dbReference>
<dbReference type="Gene3D" id="3.10.450.10">
    <property type="match status" value="1"/>
</dbReference>
<gene>
    <name evidence="4" type="ORF">CITCOLO1_LOCUS12275</name>
</gene>
<dbReference type="SUPFAM" id="SSF54403">
    <property type="entry name" value="Cystatin/monellin"/>
    <property type="match status" value="1"/>
</dbReference>
<organism evidence="4 5">
    <name type="scientific">Citrullus colocynthis</name>
    <name type="common">colocynth</name>
    <dbReference type="NCBI Taxonomy" id="252529"/>
    <lineage>
        <taxon>Eukaryota</taxon>
        <taxon>Viridiplantae</taxon>
        <taxon>Streptophyta</taxon>
        <taxon>Embryophyta</taxon>
        <taxon>Tracheophyta</taxon>
        <taxon>Spermatophyta</taxon>
        <taxon>Magnoliopsida</taxon>
        <taxon>eudicotyledons</taxon>
        <taxon>Gunneridae</taxon>
        <taxon>Pentapetalae</taxon>
        <taxon>rosids</taxon>
        <taxon>fabids</taxon>
        <taxon>Cucurbitales</taxon>
        <taxon>Cucurbitaceae</taxon>
        <taxon>Benincaseae</taxon>
        <taxon>Citrullus</taxon>
    </lineage>
</organism>
<dbReference type="InterPro" id="IPR000010">
    <property type="entry name" value="Cystatin_dom"/>
</dbReference>
<accession>A0ABP0YKZ7</accession>
<feature type="domain" description="Cystatin" evidence="3">
    <location>
        <begin position="14"/>
        <end position="84"/>
    </location>
</feature>
<evidence type="ECO:0000313" key="4">
    <source>
        <dbReference type="EMBL" id="CAK9320231.1"/>
    </source>
</evidence>
<sequence length="105" mass="11608">MSCGPGPVIVELPIEDINRPDVQEAGRHAILEHNTKENDNLTFIHVVNGLAPSFVTGVSTYYILVIKATTANGTLWTYVANITKYFTIPSPSYHLNSFSDVIPYK</sequence>
<dbReference type="EMBL" id="OZ021738">
    <property type="protein sequence ID" value="CAK9320231.1"/>
    <property type="molecule type" value="Genomic_DNA"/>
</dbReference>
<name>A0ABP0YKZ7_9ROSI</name>
<proteinExistence type="predicted"/>
<evidence type="ECO:0000256" key="1">
    <source>
        <dbReference type="ARBA" id="ARBA00022690"/>
    </source>
</evidence>
<evidence type="ECO:0000259" key="3">
    <source>
        <dbReference type="Pfam" id="PF16845"/>
    </source>
</evidence>
<dbReference type="InterPro" id="IPR046350">
    <property type="entry name" value="Cystatin_sf"/>
</dbReference>
<reference evidence="4 5" key="1">
    <citation type="submission" date="2024-03" db="EMBL/GenBank/DDBJ databases">
        <authorList>
            <person name="Gkanogiannis A."/>
            <person name="Becerra Lopez-Lavalle L."/>
        </authorList>
    </citation>
    <scope>NUCLEOTIDE SEQUENCE [LARGE SCALE GENOMIC DNA]</scope>
</reference>
<protein>
    <recommendedName>
        <fullName evidence="3">Cystatin domain-containing protein</fullName>
    </recommendedName>
</protein>
<evidence type="ECO:0000256" key="2">
    <source>
        <dbReference type="ARBA" id="ARBA00022704"/>
    </source>
</evidence>
<keyword evidence="5" id="KW-1185">Reference proteome</keyword>
<keyword evidence="2" id="KW-0789">Thiol protease inhibitor</keyword>
<keyword evidence="1" id="KW-0646">Protease inhibitor</keyword>
<evidence type="ECO:0000313" key="5">
    <source>
        <dbReference type="Proteomes" id="UP001642487"/>
    </source>
</evidence>